<dbReference type="EMBL" id="JACIBS010000001">
    <property type="protein sequence ID" value="MBB3661381.1"/>
    <property type="molecule type" value="Genomic_DNA"/>
</dbReference>
<dbReference type="RefSeq" id="WP_183778403.1">
    <property type="nucleotide sequence ID" value="NZ_JACIBS010000001.1"/>
</dbReference>
<dbReference type="AlphaFoldDB" id="A0A839XF48"/>
<dbReference type="InterPro" id="IPR036390">
    <property type="entry name" value="WH_DNA-bd_sf"/>
</dbReference>
<dbReference type="Gene3D" id="1.10.10.10">
    <property type="entry name" value="Winged helix-like DNA-binding domain superfamily/Winged helix DNA-binding domain"/>
    <property type="match status" value="1"/>
</dbReference>
<dbReference type="GO" id="GO:0003677">
    <property type="term" value="F:DNA binding"/>
    <property type="evidence" value="ECO:0007669"/>
    <property type="project" value="UniProtKB-KW"/>
</dbReference>
<dbReference type="Pfam" id="PF07729">
    <property type="entry name" value="FCD"/>
    <property type="match status" value="1"/>
</dbReference>
<keyword evidence="6" id="KW-1185">Reference proteome</keyword>
<keyword evidence="1" id="KW-0805">Transcription regulation</keyword>
<evidence type="ECO:0000313" key="5">
    <source>
        <dbReference type="EMBL" id="MBB3661381.1"/>
    </source>
</evidence>
<evidence type="ECO:0000256" key="1">
    <source>
        <dbReference type="ARBA" id="ARBA00023015"/>
    </source>
</evidence>
<feature type="domain" description="HTH gntR-type" evidence="4">
    <location>
        <begin position="10"/>
        <end position="85"/>
    </location>
</feature>
<evidence type="ECO:0000256" key="2">
    <source>
        <dbReference type="ARBA" id="ARBA00023125"/>
    </source>
</evidence>
<evidence type="ECO:0000313" key="6">
    <source>
        <dbReference type="Proteomes" id="UP000564573"/>
    </source>
</evidence>
<dbReference type="PANTHER" id="PTHR43537:SF5">
    <property type="entry name" value="UXU OPERON TRANSCRIPTIONAL REGULATOR"/>
    <property type="match status" value="1"/>
</dbReference>
<accession>A0A839XF48</accession>
<dbReference type="InterPro" id="IPR000524">
    <property type="entry name" value="Tscrpt_reg_HTH_GntR"/>
</dbReference>
<keyword evidence="2" id="KW-0238">DNA-binding</keyword>
<dbReference type="SUPFAM" id="SSF46785">
    <property type="entry name" value="Winged helix' DNA-binding domain"/>
    <property type="match status" value="1"/>
</dbReference>
<dbReference type="Pfam" id="PF00392">
    <property type="entry name" value="GntR"/>
    <property type="match status" value="1"/>
</dbReference>
<dbReference type="PANTHER" id="PTHR43537">
    <property type="entry name" value="TRANSCRIPTIONAL REGULATOR, GNTR FAMILY"/>
    <property type="match status" value="1"/>
</dbReference>
<proteinExistence type="predicted"/>
<dbReference type="InterPro" id="IPR008920">
    <property type="entry name" value="TF_FadR/GntR_C"/>
</dbReference>
<sequence>MDEPDNVRYLQPRRKVVTAIQDVIAADRLEAGDRLPHERDLARRLDATLPEVRHALAILESMRVLHYSDERHVLSEHSGASVDRLVRVHMSLSGFDTNDLMSIRLELESTVAARAATDATPEDLDPLHGIVEAMSQRDIDIHHFGELDRAFHTCLARAGHNDLATLLLTSLGDAVQSEMHSGYGRMLRWPYTAARLAEEHHDILCAVEQGDPQRASQAVTVHIGRFYDLRAG</sequence>
<gene>
    <name evidence="5" type="ORF">FB384_000285</name>
</gene>
<dbReference type="SMART" id="SM00895">
    <property type="entry name" value="FCD"/>
    <property type="match status" value="1"/>
</dbReference>
<organism evidence="5 6">
    <name type="scientific">Prauserella sediminis</name>
    <dbReference type="NCBI Taxonomy" id="577680"/>
    <lineage>
        <taxon>Bacteria</taxon>
        <taxon>Bacillati</taxon>
        <taxon>Actinomycetota</taxon>
        <taxon>Actinomycetes</taxon>
        <taxon>Pseudonocardiales</taxon>
        <taxon>Pseudonocardiaceae</taxon>
        <taxon>Prauserella</taxon>
        <taxon>Prauserella salsuginis group</taxon>
    </lineage>
</organism>
<protein>
    <submittedName>
        <fullName evidence="5">GntR family L-lactate dehydrogenase operon transcriptional regulator</fullName>
    </submittedName>
</protein>
<name>A0A839XF48_9PSEU</name>
<dbReference type="GO" id="GO:0003700">
    <property type="term" value="F:DNA-binding transcription factor activity"/>
    <property type="evidence" value="ECO:0007669"/>
    <property type="project" value="InterPro"/>
</dbReference>
<comment type="caution">
    <text evidence="5">The sequence shown here is derived from an EMBL/GenBank/DDBJ whole genome shotgun (WGS) entry which is preliminary data.</text>
</comment>
<dbReference type="InterPro" id="IPR011711">
    <property type="entry name" value="GntR_C"/>
</dbReference>
<dbReference type="PROSITE" id="PS50949">
    <property type="entry name" value="HTH_GNTR"/>
    <property type="match status" value="1"/>
</dbReference>
<dbReference type="InterPro" id="IPR036388">
    <property type="entry name" value="WH-like_DNA-bd_sf"/>
</dbReference>
<dbReference type="Proteomes" id="UP000564573">
    <property type="component" value="Unassembled WGS sequence"/>
</dbReference>
<keyword evidence="3" id="KW-0804">Transcription</keyword>
<dbReference type="SUPFAM" id="SSF48008">
    <property type="entry name" value="GntR ligand-binding domain-like"/>
    <property type="match status" value="1"/>
</dbReference>
<dbReference type="Gene3D" id="1.20.120.530">
    <property type="entry name" value="GntR ligand-binding domain-like"/>
    <property type="match status" value="1"/>
</dbReference>
<evidence type="ECO:0000259" key="4">
    <source>
        <dbReference type="PROSITE" id="PS50949"/>
    </source>
</evidence>
<evidence type="ECO:0000256" key="3">
    <source>
        <dbReference type="ARBA" id="ARBA00023163"/>
    </source>
</evidence>
<reference evidence="5 6" key="1">
    <citation type="submission" date="2020-08" db="EMBL/GenBank/DDBJ databases">
        <title>Sequencing the genomes of 1000 actinobacteria strains.</title>
        <authorList>
            <person name="Klenk H.-P."/>
        </authorList>
    </citation>
    <scope>NUCLEOTIDE SEQUENCE [LARGE SCALE GENOMIC DNA]</scope>
    <source>
        <strain evidence="5 6">DSM 45267</strain>
    </source>
</reference>